<keyword evidence="2" id="KW-0479">Metal-binding</keyword>
<dbReference type="Pfam" id="PF23011">
    <property type="entry name" value="PHD-1st_NSD"/>
    <property type="match status" value="1"/>
</dbReference>
<dbReference type="InterPro" id="IPR056511">
    <property type="entry name" value="IDM1_C"/>
</dbReference>
<evidence type="ECO:0000256" key="6">
    <source>
        <dbReference type="PROSITE-ProRule" id="PRU00146"/>
    </source>
</evidence>
<keyword evidence="3 6" id="KW-0863">Zinc-finger</keyword>
<dbReference type="EMBL" id="LR746270">
    <property type="protein sequence ID" value="CAA7399004.1"/>
    <property type="molecule type" value="Genomic_DNA"/>
</dbReference>
<dbReference type="InterPro" id="IPR013083">
    <property type="entry name" value="Znf_RING/FYVE/PHD"/>
</dbReference>
<evidence type="ECO:0000256" key="4">
    <source>
        <dbReference type="ARBA" id="ARBA00022833"/>
    </source>
</evidence>
<protein>
    <recommendedName>
        <fullName evidence="8">PHD-type domain-containing protein</fullName>
    </recommendedName>
</protein>
<evidence type="ECO:0000256" key="1">
    <source>
        <dbReference type="ARBA" id="ARBA00004123"/>
    </source>
</evidence>
<dbReference type="CDD" id="cd15532">
    <property type="entry name" value="PHD2_CHD_II"/>
    <property type="match status" value="1"/>
</dbReference>
<dbReference type="InterPro" id="IPR011011">
    <property type="entry name" value="Znf_FYVE_PHD"/>
</dbReference>
<dbReference type="InterPro" id="IPR016181">
    <property type="entry name" value="Acyl_CoA_acyltransferase"/>
</dbReference>
<keyword evidence="5" id="KW-0539">Nucleus</keyword>
<dbReference type="Gene3D" id="3.30.40.10">
    <property type="entry name" value="Zinc/RING finger domain, C3HC4 (zinc finger)"/>
    <property type="match status" value="2"/>
</dbReference>
<gene>
    <name evidence="9" type="ORF">SI8410_07009674</name>
</gene>
<dbReference type="GO" id="GO:0003682">
    <property type="term" value="F:chromatin binding"/>
    <property type="evidence" value="ECO:0007669"/>
    <property type="project" value="TreeGrafter"/>
</dbReference>
<dbReference type="InterPro" id="IPR019786">
    <property type="entry name" value="Zinc_finger_PHD-type_CS"/>
</dbReference>
<dbReference type="PANTHER" id="PTHR47025">
    <property type="entry name" value="AUTOIMMUNE REGULATOR"/>
    <property type="match status" value="1"/>
</dbReference>
<evidence type="ECO:0000256" key="2">
    <source>
        <dbReference type="ARBA" id="ARBA00022723"/>
    </source>
</evidence>
<evidence type="ECO:0000256" key="3">
    <source>
        <dbReference type="ARBA" id="ARBA00022771"/>
    </source>
</evidence>
<proteinExistence type="predicted"/>
<evidence type="ECO:0000256" key="7">
    <source>
        <dbReference type="SAM" id="MobiDB-lite"/>
    </source>
</evidence>
<feature type="domain" description="PHD-type" evidence="8">
    <location>
        <begin position="584"/>
        <end position="629"/>
    </location>
</feature>
<feature type="region of interest" description="Disordered" evidence="7">
    <location>
        <begin position="1"/>
        <end position="24"/>
    </location>
</feature>
<dbReference type="SMART" id="SM00249">
    <property type="entry name" value="PHD"/>
    <property type="match status" value="2"/>
</dbReference>
<reference evidence="9" key="1">
    <citation type="submission" date="2020-02" db="EMBL/GenBank/DDBJ databases">
        <authorList>
            <person name="Scholz U."/>
            <person name="Mascher M."/>
            <person name="Fiebig A."/>
        </authorList>
    </citation>
    <scope>NUCLEOTIDE SEQUENCE</scope>
</reference>
<dbReference type="GO" id="GO:0008270">
    <property type="term" value="F:zinc ion binding"/>
    <property type="evidence" value="ECO:0007669"/>
    <property type="project" value="UniProtKB-KW"/>
</dbReference>
<sequence length="957" mass="104065">MRVDASPVVKAPQTNHGDASPAVKVPQVSHVGEETSTENFSSIQVDASPVAKAPQTNHVDMSPAVKVPQANYVEEGASTKNVSSIQVDASLVVKVLQTNHVEEGASTESISSMQEDAGSMVKFPQANHVEEGDFTERASSVQVDASPVAKVPQMNHFEEVAASTKYISSVQVDTNPVVKIPLTNDAEEWPMIEVPNSTVVEIPVEIDNGVSQKIEENVMGEEPMRRFTRSLLKADVKEPALPIVEESPVLTAEASSAASGGSVGFEEIKVSADTVNASDEPLRVTPQRKMELKMSKKIALSKFPSNIRDLLATGLLEGLPVKYLIHSYDKQGGLRGVIKGGGILCFCASCKGLNTVSAYNFELHAGSKKKHPSDFICLENGNTIHDVLRACSSAPLDMLESTIQNAISSEGAKLLNTDKCRDSSARSHTGKSALLCDPYLAVKQSPTSPSPSQDSISTSRSIFSPKLSESTAKCISAQKGSRGRMTTKDLRLHKLVFMDDILPDGTEVAYYARGQRLLGGYIKGSGIFCHCCNTVVSPSQFEAHAGWSSRRKPYLNIYTSNGVSLHELSVSLSKGKKFSTSESDDLCRICGDGGDLLLCDLCPRAFHKECVGVTTVPTGDWYCPCCQNMHLKDKSVGHNENAIAAGRVDGVDPIEEIFKRCIRIAKTPEADVGGCVLCRCHDFSRSGFGPRTVLLCDQCEREFHVGCLKEHNMGDLEELPEGKWFCSSDCGRIHDSLQKLLSSGPEELPVFRTDVIKKKQDDNAPREEINLDIRWRILSGKTASPETRLFLSKALSIFYESFDPIVDFATRKDLIPAMVYGWDLRDQDFGGMYCAVLTVNTSVISAAILRVLGCEVAELPLVATSRECQGKGYFQSLFSCIEDLLDSLKVKHLVLPAAEEAEAIWTKKFGFSKISLDQLNEYMKGIRTMIFEGTSLLHKVVGGPPKDDAQTGECASG</sequence>
<keyword evidence="4" id="KW-0862">Zinc</keyword>
<dbReference type="InterPro" id="IPR001965">
    <property type="entry name" value="Znf_PHD"/>
</dbReference>
<comment type="subcellular location">
    <subcellularLocation>
        <location evidence="1">Nucleus</location>
    </subcellularLocation>
</comment>
<dbReference type="PROSITE" id="PS01359">
    <property type="entry name" value="ZF_PHD_1"/>
    <property type="match status" value="1"/>
</dbReference>
<dbReference type="FunFam" id="3.30.40.10:FF:000506">
    <property type="entry name" value="Acyl-CoA N-acyltransferase with RING/FYVE/PHD-type zinc finger domain"/>
    <property type="match status" value="1"/>
</dbReference>
<dbReference type="Gene3D" id="3.40.630.30">
    <property type="match status" value="1"/>
</dbReference>
<evidence type="ECO:0000259" key="8">
    <source>
        <dbReference type="PROSITE" id="PS50016"/>
    </source>
</evidence>
<dbReference type="SUPFAM" id="SSF55729">
    <property type="entry name" value="Acyl-CoA N-acyltransferases (Nat)"/>
    <property type="match status" value="1"/>
</dbReference>
<dbReference type="InterPro" id="IPR032308">
    <property type="entry name" value="TDBD"/>
</dbReference>
<dbReference type="GO" id="GO:0000977">
    <property type="term" value="F:RNA polymerase II transcription regulatory region sequence-specific DNA binding"/>
    <property type="evidence" value="ECO:0007669"/>
    <property type="project" value="TreeGrafter"/>
</dbReference>
<evidence type="ECO:0000256" key="5">
    <source>
        <dbReference type="ARBA" id="ARBA00023242"/>
    </source>
</evidence>
<evidence type="ECO:0000313" key="10">
    <source>
        <dbReference type="Proteomes" id="UP000663760"/>
    </source>
</evidence>
<dbReference type="AlphaFoldDB" id="A0A7I8KPJ5"/>
<dbReference type="InterPro" id="IPR019787">
    <property type="entry name" value="Znf_PHD-finger"/>
</dbReference>
<organism evidence="9 10">
    <name type="scientific">Spirodela intermedia</name>
    <name type="common">Intermediate duckweed</name>
    <dbReference type="NCBI Taxonomy" id="51605"/>
    <lineage>
        <taxon>Eukaryota</taxon>
        <taxon>Viridiplantae</taxon>
        <taxon>Streptophyta</taxon>
        <taxon>Embryophyta</taxon>
        <taxon>Tracheophyta</taxon>
        <taxon>Spermatophyta</taxon>
        <taxon>Magnoliopsida</taxon>
        <taxon>Liliopsida</taxon>
        <taxon>Araceae</taxon>
        <taxon>Lemnoideae</taxon>
        <taxon>Spirodela</taxon>
    </lineage>
</organism>
<dbReference type="GO" id="GO:0045944">
    <property type="term" value="P:positive regulation of transcription by RNA polymerase II"/>
    <property type="evidence" value="ECO:0007669"/>
    <property type="project" value="TreeGrafter"/>
</dbReference>
<dbReference type="GO" id="GO:0042393">
    <property type="term" value="F:histone binding"/>
    <property type="evidence" value="ECO:0007669"/>
    <property type="project" value="TreeGrafter"/>
</dbReference>
<keyword evidence="10" id="KW-1185">Reference proteome</keyword>
<dbReference type="Proteomes" id="UP000663760">
    <property type="component" value="Chromosome 7"/>
</dbReference>
<dbReference type="OrthoDB" id="1903104at2759"/>
<dbReference type="Pfam" id="PF16135">
    <property type="entry name" value="TDBD"/>
    <property type="match status" value="2"/>
</dbReference>
<dbReference type="Pfam" id="PF23209">
    <property type="entry name" value="IDM1_C"/>
    <property type="match status" value="1"/>
</dbReference>
<name>A0A7I8KPJ5_SPIIN</name>
<dbReference type="GO" id="GO:0005634">
    <property type="term" value="C:nucleus"/>
    <property type="evidence" value="ECO:0007669"/>
    <property type="project" value="UniProtKB-SubCell"/>
</dbReference>
<dbReference type="SUPFAM" id="SSF57903">
    <property type="entry name" value="FYVE/PHD zinc finger"/>
    <property type="match status" value="2"/>
</dbReference>
<dbReference type="PANTHER" id="PTHR47025:SF2">
    <property type="entry name" value="AUTOIMMUNE REGULATOR"/>
    <property type="match status" value="1"/>
</dbReference>
<accession>A0A7I8KPJ5</accession>
<dbReference type="InterPro" id="IPR059153">
    <property type="entry name" value="NSD_PHD-1st"/>
</dbReference>
<dbReference type="PROSITE" id="PS50016">
    <property type="entry name" value="ZF_PHD_2"/>
    <property type="match status" value="1"/>
</dbReference>
<feature type="region of interest" description="Disordered" evidence="7">
    <location>
        <begin position="444"/>
        <end position="463"/>
    </location>
</feature>
<evidence type="ECO:0000313" key="9">
    <source>
        <dbReference type="EMBL" id="CAA7399004.1"/>
    </source>
</evidence>